<comment type="caution">
    <text evidence="1">The sequence shown here is derived from an EMBL/GenBank/DDBJ whole genome shotgun (WGS) entry which is preliminary data.</text>
</comment>
<protein>
    <recommendedName>
        <fullName evidence="3">Encoded protein</fullName>
    </recommendedName>
</protein>
<gene>
    <name evidence="1" type="ORF">DUNSADRAFT_6985</name>
</gene>
<accession>A0ABQ7GM73</accession>
<reference evidence="1" key="1">
    <citation type="submission" date="2017-08" db="EMBL/GenBank/DDBJ databases">
        <authorList>
            <person name="Polle J.E."/>
            <person name="Barry K."/>
            <person name="Cushman J."/>
            <person name="Schmutz J."/>
            <person name="Tran D."/>
            <person name="Hathwaick L.T."/>
            <person name="Yim W.C."/>
            <person name="Jenkins J."/>
            <person name="Mckie-Krisberg Z.M."/>
            <person name="Prochnik S."/>
            <person name="Lindquist E."/>
            <person name="Dockter R.B."/>
            <person name="Adam C."/>
            <person name="Molina H."/>
            <person name="Bunkerborg J."/>
            <person name="Jin E."/>
            <person name="Buchheim M."/>
            <person name="Magnuson J."/>
        </authorList>
    </citation>
    <scope>NUCLEOTIDE SEQUENCE</scope>
    <source>
        <strain evidence="1">CCAP 19/18</strain>
    </source>
</reference>
<dbReference type="Proteomes" id="UP000815325">
    <property type="component" value="Unassembled WGS sequence"/>
</dbReference>
<organism evidence="1 2">
    <name type="scientific">Dunaliella salina</name>
    <name type="common">Green alga</name>
    <name type="synonym">Protococcus salinus</name>
    <dbReference type="NCBI Taxonomy" id="3046"/>
    <lineage>
        <taxon>Eukaryota</taxon>
        <taxon>Viridiplantae</taxon>
        <taxon>Chlorophyta</taxon>
        <taxon>core chlorophytes</taxon>
        <taxon>Chlorophyceae</taxon>
        <taxon>CS clade</taxon>
        <taxon>Chlamydomonadales</taxon>
        <taxon>Dunaliellaceae</taxon>
        <taxon>Dunaliella</taxon>
    </lineage>
</organism>
<sequence length="91" mass="10499">MLRLSTHTISNRHYATNVRATSMLQLHSLQLPVCLRKRNSEKLHTLTTFLSLMQTRQWFAFSWWLSAVLARFVAGCAKNLLCLSHNPLLTC</sequence>
<name>A0ABQ7GM73_DUNSA</name>
<evidence type="ECO:0000313" key="1">
    <source>
        <dbReference type="EMBL" id="KAF5835706.1"/>
    </source>
</evidence>
<evidence type="ECO:0000313" key="2">
    <source>
        <dbReference type="Proteomes" id="UP000815325"/>
    </source>
</evidence>
<proteinExistence type="predicted"/>
<dbReference type="EMBL" id="MU069692">
    <property type="protein sequence ID" value="KAF5835706.1"/>
    <property type="molecule type" value="Genomic_DNA"/>
</dbReference>
<keyword evidence="2" id="KW-1185">Reference proteome</keyword>
<evidence type="ECO:0008006" key="3">
    <source>
        <dbReference type="Google" id="ProtNLM"/>
    </source>
</evidence>